<evidence type="ECO:0000259" key="2">
    <source>
        <dbReference type="PROSITE" id="PS50234"/>
    </source>
</evidence>
<dbReference type="CDD" id="cd01450">
    <property type="entry name" value="vWFA_subfamily_ECM"/>
    <property type="match status" value="2"/>
</dbReference>
<accession>A0A9W2ZF10</accession>
<dbReference type="InterPro" id="IPR036465">
    <property type="entry name" value="vWFA_dom_sf"/>
</dbReference>
<proteinExistence type="predicted"/>
<dbReference type="PANTHER" id="PTHR24020">
    <property type="entry name" value="COLLAGEN ALPHA"/>
    <property type="match status" value="1"/>
</dbReference>
<dbReference type="Pfam" id="PF00092">
    <property type="entry name" value="VWA"/>
    <property type="match status" value="2"/>
</dbReference>
<dbReference type="AlphaFoldDB" id="A0A9W2ZF10"/>
<keyword evidence="3" id="KW-1185">Reference proteome</keyword>
<reference evidence="4" key="1">
    <citation type="submission" date="2025-08" db="UniProtKB">
        <authorList>
            <consortium name="RefSeq"/>
        </authorList>
    </citation>
    <scope>IDENTIFICATION</scope>
</reference>
<evidence type="ECO:0000313" key="4">
    <source>
        <dbReference type="RefSeq" id="XP_055873471.1"/>
    </source>
</evidence>
<organism evidence="3 4">
    <name type="scientific">Biomphalaria glabrata</name>
    <name type="common">Bloodfluke planorb</name>
    <name type="synonym">Freshwater snail</name>
    <dbReference type="NCBI Taxonomy" id="6526"/>
    <lineage>
        <taxon>Eukaryota</taxon>
        <taxon>Metazoa</taxon>
        <taxon>Spiralia</taxon>
        <taxon>Lophotrochozoa</taxon>
        <taxon>Mollusca</taxon>
        <taxon>Gastropoda</taxon>
        <taxon>Heterobranchia</taxon>
        <taxon>Euthyneura</taxon>
        <taxon>Panpulmonata</taxon>
        <taxon>Hygrophila</taxon>
        <taxon>Lymnaeoidea</taxon>
        <taxon>Planorbidae</taxon>
        <taxon>Biomphalaria</taxon>
    </lineage>
</organism>
<feature type="domain" description="VWFA" evidence="2">
    <location>
        <begin position="211"/>
        <end position="386"/>
    </location>
</feature>
<feature type="chain" id="PRO_5040971658" evidence="1">
    <location>
        <begin position="17"/>
        <end position="416"/>
    </location>
</feature>
<dbReference type="Proteomes" id="UP001165740">
    <property type="component" value="Chromosome 18"/>
</dbReference>
<dbReference type="GeneID" id="106052843"/>
<feature type="signal peptide" evidence="1">
    <location>
        <begin position="1"/>
        <end position="16"/>
    </location>
</feature>
<sequence>MKHLVRFFCLISALVGQRSCVTQGPIDLVFVLDGSIELNEYFFEKALESVAGYMDEINIGPNKTHVGVVLYSTDVSDFVPLMSDAEVLKSRVKNFKYPASTRATHVGIRKAVDILTKVKRNVSQVMIIISSGKSENRMKTKLESELAQAKGIDIWGLGIFPYLSMAELVSLTNNGSSQAFEIENIRQFFGAFTKLTIGETDNFYTYREPVDLVFAIDLSYKLGEEKFQLIQSTLLKCLKLLFMGPSDTQVGVLVSTSAPSIPLQSDYETLYSSVSSLKFSDRGVTTAKVLGAAIDSLLATERQVPKTIVLITDGEHMSTYKNETQSEASRARDQNITLWGVGIGCTFLLMEDLCRISQAMYLKDLTTNLQTLEYSRTVVTNVTKTFKSVPRSDTWAPISENRFEREKNCKHYLSGG</sequence>
<gene>
    <name evidence="4" type="primary">LOC106052843</name>
</gene>
<dbReference type="InterPro" id="IPR002035">
    <property type="entry name" value="VWF_A"/>
</dbReference>
<protein>
    <submittedName>
        <fullName evidence="4">Collagen alpha-4(VI) chain-like</fullName>
    </submittedName>
</protein>
<keyword evidence="1" id="KW-0732">Signal</keyword>
<dbReference type="OrthoDB" id="6132182at2759"/>
<dbReference type="Gene3D" id="3.40.50.410">
    <property type="entry name" value="von Willebrand factor, type A domain"/>
    <property type="match status" value="2"/>
</dbReference>
<dbReference type="InterPro" id="IPR050525">
    <property type="entry name" value="ECM_Assembly_Org"/>
</dbReference>
<feature type="domain" description="VWFA" evidence="2">
    <location>
        <begin position="27"/>
        <end position="195"/>
    </location>
</feature>
<dbReference type="SUPFAM" id="SSF53300">
    <property type="entry name" value="vWA-like"/>
    <property type="match status" value="2"/>
</dbReference>
<name>A0A9W2ZF10_BIOGL</name>
<dbReference type="RefSeq" id="XP_055873471.1">
    <property type="nucleotide sequence ID" value="XM_056017496.1"/>
</dbReference>
<dbReference type="SMART" id="SM00327">
    <property type="entry name" value="VWA"/>
    <property type="match status" value="2"/>
</dbReference>
<evidence type="ECO:0000256" key="1">
    <source>
        <dbReference type="SAM" id="SignalP"/>
    </source>
</evidence>
<dbReference type="PROSITE" id="PS50234">
    <property type="entry name" value="VWFA"/>
    <property type="match status" value="2"/>
</dbReference>
<dbReference type="PRINTS" id="PR00453">
    <property type="entry name" value="VWFADOMAIN"/>
</dbReference>
<dbReference type="PANTHER" id="PTHR24020:SF20">
    <property type="entry name" value="PH DOMAIN-CONTAINING PROTEIN"/>
    <property type="match status" value="1"/>
</dbReference>
<evidence type="ECO:0000313" key="3">
    <source>
        <dbReference type="Proteomes" id="UP001165740"/>
    </source>
</evidence>